<keyword evidence="1" id="KW-0472">Membrane</keyword>
<feature type="region of interest" description="Disordered" evidence="2">
    <location>
        <begin position="322"/>
        <end position="342"/>
    </location>
</feature>
<dbReference type="Proteomes" id="UP000717634">
    <property type="component" value="Unassembled WGS sequence"/>
</dbReference>
<dbReference type="SUPFAM" id="SSF103088">
    <property type="entry name" value="OmpA-like"/>
    <property type="match status" value="1"/>
</dbReference>
<dbReference type="EMBL" id="JAAVTK010000006">
    <property type="protein sequence ID" value="NKI89750.1"/>
    <property type="molecule type" value="Genomic_DNA"/>
</dbReference>
<evidence type="ECO:0000259" key="3">
    <source>
        <dbReference type="PROSITE" id="PS51123"/>
    </source>
</evidence>
<accession>A0ABX1HHT1</accession>
<reference evidence="4 5" key="1">
    <citation type="submission" date="2020-03" db="EMBL/GenBank/DDBJ databases">
        <title>Genomic Encyclopedia of Type Strains, Phase IV (KMG-V): Genome sequencing to study the core and pangenomes of soil and plant-associated prokaryotes.</title>
        <authorList>
            <person name="Whitman W."/>
        </authorList>
    </citation>
    <scope>NUCLEOTIDE SEQUENCE [LARGE SCALE GENOMIC DNA]</scope>
    <source>
        <strain evidence="4 5">1B</strain>
    </source>
</reference>
<comment type="caution">
    <text evidence="4">The sequence shown here is derived from an EMBL/GenBank/DDBJ whole genome shotgun (WGS) entry which is preliminary data.</text>
</comment>
<evidence type="ECO:0000313" key="4">
    <source>
        <dbReference type="EMBL" id="NKI89750.1"/>
    </source>
</evidence>
<keyword evidence="5" id="KW-1185">Reference proteome</keyword>
<gene>
    <name evidence="4" type="ORF">HBN54_002349</name>
</gene>
<dbReference type="PROSITE" id="PS51123">
    <property type="entry name" value="OMPA_2"/>
    <property type="match status" value="1"/>
</dbReference>
<sequence length="342" mass="37881">MPTTNRYLRLNAVPSSRNLKKNNPRCYLLHGLLLILSLGATGLNSCYSGRVPVPATGNEPALKVAAPVTKRVVTVHGRVFSARDSTVVIPGMELIFCQAFADSTETNSRTQTALDGAYRIDLNTGQSYKVILNKDGRKVEELQYAVPGILSDSSAFVRNLYTVYSDSCCIDYGNPVVYFDTNRSAPRPQFLARIDELIKSFPQQGLDSLAVVVEGHSEPSEVPPGHPNREQYLLGIGWERAKATCDYLTKNGIPANKLFLISYGAQRPAAYNYSPEERQLNRRAEIRLTTLEYISLRNSGRYAPSIFGGRVVPYLKYLSPAKRPGSKPTLGSRNKKRFSAKL</sequence>
<dbReference type="PANTHER" id="PTHR30329">
    <property type="entry name" value="STATOR ELEMENT OF FLAGELLAR MOTOR COMPLEX"/>
    <property type="match status" value="1"/>
</dbReference>
<protein>
    <recommendedName>
        <fullName evidence="3">OmpA-like domain-containing protein</fullName>
    </recommendedName>
</protein>
<name>A0ABX1HHT1_9BACT</name>
<dbReference type="InterPro" id="IPR050330">
    <property type="entry name" value="Bact_OuterMem_StrucFunc"/>
</dbReference>
<dbReference type="InterPro" id="IPR036737">
    <property type="entry name" value="OmpA-like_sf"/>
</dbReference>
<organism evidence="4 5">
    <name type="scientific">Hymenobacter artigasi</name>
    <dbReference type="NCBI Taxonomy" id="2719616"/>
    <lineage>
        <taxon>Bacteria</taxon>
        <taxon>Pseudomonadati</taxon>
        <taxon>Bacteroidota</taxon>
        <taxon>Cytophagia</taxon>
        <taxon>Cytophagales</taxon>
        <taxon>Hymenobacteraceae</taxon>
        <taxon>Hymenobacter</taxon>
    </lineage>
</organism>
<proteinExistence type="predicted"/>
<dbReference type="CDD" id="cd07185">
    <property type="entry name" value="OmpA_C-like"/>
    <property type="match status" value="1"/>
</dbReference>
<dbReference type="InterPro" id="IPR006665">
    <property type="entry name" value="OmpA-like"/>
</dbReference>
<evidence type="ECO:0000256" key="1">
    <source>
        <dbReference type="PROSITE-ProRule" id="PRU00473"/>
    </source>
</evidence>
<evidence type="ECO:0000313" key="5">
    <source>
        <dbReference type="Proteomes" id="UP000717634"/>
    </source>
</evidence>
<feature type="domain" description="OmpA-like" evidence="3">
    <location>
        <begin position="166"/>
        <end position="292"/>
    </location>
</feature>
<feature type="compositionally biased region" description="Basic residues" evidence="2">
    <location>
        <begin position="333"/>
        <end position="342"/>
    </location>
</feature>
<dbReference type="Pfam" id="PF00691">
    <property type="entry name" value="OmpA"/>
    <property type="match status" value="1"/>
</dbReference>
<evidence type="ECO:0000256" key="2">
    <source>
        <dbReference type="SAM" id="MobiDB-lite"/>
    </source>
</evidence>
<dbReference type="PANTHER" id="PTHR30329:SF21">
    <property type="entry name" value="LIPOPROTEIN YIAD-RELATED"/>
    <property type="match status" value="1"/>
</dbReference>
<dbReference type="Gene3D" id="3.30.1330.60">
    <property type="entry name" value="OmpA-like domain"/>
    <property type="match status" value="1"/>
</dbReference>
<dbReference type="RefSeq" id="WP_168673377.1">
    <property type="nucleotide sequence ID" value="NZ_JAAVTK010000006.1"/>
</dbReference>